<dbReference type="EMBL" id="ML213615">
    <property type="protein sequence ID" value="TFK36228.1"/>
    <property type="molecule type" value="Genomic_DNA"/>
</dbReference>
<dbReference type="PRINTS" id="PR00792">
    <property type="entry name" value="PEPSIN"/>
</dbReference>
<evidence type="ECO:0000259" key="3">
    <source>
        <dbReference type="PROSITE" id="PS51767"/>
    </source>
</evidence>
<dbReference type="Proteomes" id="UP000308652">
    <property type="component" value="Unassembled WGS sequence"/>
</dbReference>
<dbReference type="AlphaFoldDB" id="A0A5C3LWD1"/>
<dbReference type="OrthoDB" id="3089at2759"/>
<dbReference type="SUPFAM" id="SSF50630">
    <property type="entry name" value="Acid proteases"/>
    <property type="match status" value="1"/>
</dbReference>
<feature type="domain" description="Peptidase A1" evidence="3">
    <location>
        <begin position="70"/>
        <end position="489"/>
    </location>
</feature>
<accession>A0A5C3LWD1</accession>
<keyword evidence="5" id="KW-1185">Reference proteome</keyword>
<dbReference type="Pfam" id="PF00026">
    <property type="entry name" value="Asp"/>
    <property type="match status" value="2"/>
</dbReference>
<dbReference type="InterPro" id="IPR021109">
    <property type="entry name" value="Peptidase_aspartic_dom_sf"/>
</dbReference>
<evidence type="ECO:0000256" key="1">
    <source>
        <dbReference type="ARBA" id="ARBA00007447"/>
    </source>
</evidence>
<reference evidence="4 5" key="1">
    <citation type="journal article" date="2019" name="Nat. Ecol. Evol.">
        <title>Megaphylogeny resolves global patterns of mushroom evolution.</title>
        <authorList>
            <person name="Varga T."/>
            <person name="Krizsan K."/>
            <person name="Foldi C."/>
            <person name="Dima B."/>
            <person name="Sanchez-Garcia M."/>
            <person name="Sanchez-Ramirez S."/>
            <person name="Szollosi G.J."/>
            <person name="Szarkandi J.G."/>
            <person name="Papp V."/>
            <person name="Albert L."/>
            <person name="Andreopoulos W."/>
            <person name="Angelini C."/>
            <person name="Antonin V."/>
            <person name="Barry K.W."/>
            <person name="Bougher N.L."/>
            <person name="Buchanan P."/>
            <person name="Buyck B."/>
            <person name="Bense V."/>
            <person name="Catcheside P."/>
            <person name="Chovatia M."/>
            <person name="Cooper J."/>
            <person name="Damon W."/>
            <person name="Desjardin D."/>
            <person name="Finy P."/>
            <person name="Geml J."/>
            <person name="Haridas S."/>
            <person name="Hughes K."/>
            <person name="Justo A."/>
            <person name="Karasinski D."/>
            <person name="Kautmanova I."/>
            <person name="Kiss B."/>
            <person name="Kocsube S."/>
            <person name="Kotiranta H."/>
            <person name="LaButti K.M."/>
            <person name="Lechner B.E."/>
            <person name="Liimatainen K."/>
            <person name="Lipzen A."/>
            <person name="Lukacs Z."/>
            <person name="Mihaltcheva S."/>
            <person name="Morgado L.N."/>
            <person name="Niskanen T."/>
            <person name="Noordeloos M.E."/>
            <person name="Ohm R.A."/>
            <person name="Ortiz-Santana B."/>
            <person name="Ovrebo C."/>
            <person name="Racz N."/>
            <person name="Riley R."/>
            <person name="Savchenko A."/>
            <person name="Shiryaev A."/>
            <person name="Soop K."/>
            <person name="Spirin V."/>
            <person name="Szebenyi C."/>
            <person name="Tomsovsky M."/>
            <person name="Tulloss R.E."/>
            <person name="Uehling J."/>
            <person name="Grigoriev I.V."/>
            <person name="Vagvolgyi C."/>
            <person name="Papp T."/>
            <person name="Martin F.M."/>
            <person name="Miettinen O."/>
            <person name="Hibbett D.S."/>
            <person name="Nagy L.G."/>
        </authorList>
    </citation>
    <scope>NUCLEOTIDE SEQUENCE [LARGE SCALE GENOMIC DNA]</scope>
    <source>
        <strain evidence="4 5">CBS 166.37</strain>
    </source>
</reference>
<gene>
    <name evidence="4" type="ORF">BDQ12DRAFT_634233</name>
</gene>
<evidence type="ECO:0000256" key="2">
    <source>
        <dbReference type="SAM" id="SignalP"/>
    </source>
</evidence>
<dbReference type="STRING" id="68775.A0A5C3LWD1"/>
<dbReference type="InterPro" id="IPR034164">
    <property type="entry name" value="Pepsin-like_dom"/>
</dbReference>
<dbReference type="InterPro" id="IPR001461">
    <property type="entry name" value="Aspartic_peptidase_A1"/>
</dbReference>
<feature type="chain" id="PRO_5022802937" evidence="2">
    <location>
        <begin position="20"/>
        <end position="573"/>
    </location>
</feature>
<dbReference type="InterPro" id="IPR033121">
    <property type="entry name" value="PEPTIDASE_A1"/>
</dbReference>
<keyword evidence="2" id="KW-0732">Signal</keyword>
<dbReference type="GO" id="GO:0006508">
    <property type="term" value="P:proteolysis"/>
    <property type="evidence" value="ECO:0007669"/>
    <property type="project" value="InterPro"/>
</dbReference>
<dbReference type="GO" id="GO:0004190">
    <property type="term" value="F:aspartic-type endopeptidase activity"/>
    <property type="evidence" value="ECO:0007669"/>
    <property type="project" value="InterPro"/>
</dbReference>
<dbReference type="PROSITE" id="PS51767">
    <property type="entry name" value="PEPTIDASE_A1"/>
    <property type="match status" value="1"/>
</dbReference>
<dbReference type="Gene3D" id="2.40.70.10">
    <property type="entry name" value="Acid Proteases"/>
    <property type="match status" value="2"/>
</dbReference>
<evidence type="ECO:0000313" key="4">
    <source>
        <dbReference type="EMBL" id="TFK36228.1"/>
    </source>
</evidence>
<proteinExistence type="inferred from homology"/>
<sequence>MWSLLALGLVPMFTLSTFASEPSLEEISRRYTKRTEHGLHIPIVRQETAGVQKRGLLASIGLGNFMDVTYSVLVTVGGITTPTVLDTGSSDLWVLSDTCTIGCDGDVGLYPQASFQSVDLDVRLLYGDSTTGTFAFGLIGKDTVDLAGLTLNNQFFAAINSTNTSIASTNSVGIFGLGFPVNSVIWNKAFLAENRVSSRSLIRRERISSRRFEAGSNYATHILPDVDFRPPSFPSLSDIYGESTISSKQARQTNSLASIIFQSYKTMGPLLSRLVANTQLDSPMFAVTLQRNTIDVGGNIGQLSIGELPQGVKNDSLTWVPIRGYSRAEGGLSPPPDSPNEVYPIAWEVFIDDVYLDGQKLPRSVLARSSIALSALVDTGNSLLRGPADTVNLIRSSIGNRFSCAEPHTLAFQIGGQMFPVDPRDFARQVLLNTVSTCSPNLVATDTPGDGGYLFSWSLGMPFLKSVLSAYHYGNLTHPSQDPPRMGFLSTVPDDAGERLRAAVQAASRSGGNFPAVAEFAPSGFLIPAKTNSNGVPEATETTFTSNSVERTKSISNWKWLLTVTTGLLIFAS</sequence>
<name>A0A5C3LWD1_9AGAR</name>
<dbReference type="PANTHER" id="PTHR47966">
    <property type="entry name" value="BETA-SITE APP-CLEAVING ENZYME, ISOFORM A-RELATED"/>
    <property type="match status" value="1"/>
</dbReference>
<dbReference type="PANTHER" id="PTHR47966:SF51">
    <property type="entry name" value="BETA-SITE APP-CLEAVING ENZYME, ISOFORM A-RELATED"/>
    <property type="match status" value="1"/>
</dbReference>
<protein>
    <submittedName>
        <fullName evidence="4">Aspartic peptidase domain-containing protein</fullName>
    </submittedName>
</protein>
<organism evidence="4 5">
    <name type="scientific">Crucibulum laeve</name>
    <dbReference type="NCBI Taxonomy" id="68775"/>
    <lineage>
        <taxon>Eukaryota</taxon>
        <taxon>Fungi</taxon>
        <taxon>Dikarya</taxon>
        <taxon>Basidiomycota</taxon>
        <taxon>Agaricomycotina</taxon>
        <taxon>Agaricomycetes</taxon>
        <taxon>Agaricomycetidae</taxon>
        <taxon>Agaricales</taxon>
        <taxon>Agaricineae</taxon>
        <taxon>Nidulariaceae</taxon>
        <taxon>Crucibulum</taxon>
    </lineage>
</organism>
<feature type="signal peptide" evidence="2">
    <location>
        <begin position="1"/>
        <end position="19"/>
    </location>
</feature>
<comment type="similarity">
    <text evidence="1">Belongs to the peptidase A1 family.</text>
</comment>
<dbReference type="CDD" id="cd05471">
    <property type="entry name" value="pepsin_like"/>
    <property type="match status" value="1"/>
</dbReference>
<evidence type="ECO:0000313" key="5">
    <source>
        <dbReference type="Proteomes" id="UP000308652"/>
    </source>
</evidence>